<gene>
    <name evidence="1" type="ORF">NIES3807_32840</name>
</gene>
<dbReference type="Proteomes" id="UP000441080">
    <property type="component" value="Unassembled WGS sequence"/>
</dbReference>
<reference evidence="1 2" key="1">
    <citation type="submission" date="2019-02" db="EMBL/GenBank/DDBJ databases">
        <title>Draft genome sequence of Arthrospira platensis NIES-3807.</title>
        <authorList>
            <person name="Yamaguchi H."/>
            <person name="Suzuki S."/>
            <person name="Kawachi M."/>
        </authorList>
    </citation>
    <scope>NUCLEOTIDE SEQUENCE [LARGE SCALE GENOMIC DNA]</scope>
    <source>
        <strain evidence="1 2">NIES-3807</strain>
    </source>
</reference>
<evidence type="ECO:0000313" key="1">
    <source>
        <dbReference type="EMBL" id="GCL60104.1"/>
    </source>
</evidence>
<proteinExistence type="predicted"/>
<comment type="caution">
    <text evidence="1">The sequence shown here is derived from an EMBL/GenBank/DDBJ whole genome shotgun (WGS) entry which is preliminary data.</text>
</comment>
<name>A0AAD3B1Y1_MICAE</name>
<dbReference type="EMBL" id="BJCK01000065">
    <property type="protein sequence ID" value="GCL60104.1"/>
    <property type="molecule type" value="Genomic_DNA"/>
</dbReference>
<dbReference type="AlphaFoldDB" id="A0AAD3B1Y1"/>
<evidence type="ECO:0000313" key="2">
    <source>
        <dbReference type="Proteomes" id="UP000441080"/>
    </source>
</evidence>
<protein>
    <submittedName>
        <fullName evidence="1">Uncharacterized protein</fullName>
    </submittedName>
</protein>
<organism evidence="1 2">
    <name type="scientific">Microcystis aeruginosa NIES-3807</name>
    <dbReference type="NCBI Taxonomy" id="2517785"/>
    <lineage>
        <taxon>Bacteria</taxon>
        <taxon>Bacillati</taxon>
        <taxon>Cyanobacteriota</taxon>
        <taxon>Cyanophyceae</taxon>
        <taxon>Oscillatoriophycideae</taxon>
        <taxon>Chroococcales</taxon>
        <taxon>Microcystaceae</taxon>
        <taxon>Microcystis</taxon>
    </lineage>
</organism>
<sequence length="61" mass="7027">MPYLNPNATIPPAKLTWYLLVLQPKDDKSGFLAQAGYNLDNWQVLEQDLRRILLNEATLNK</sequence>
<accession>A0AAD3B1Y1</accession>